<dbReference type="Pfam" id="PF13561">
    <property type="entry name" value="adh_short_C2"/>
    <property type="match status" value="1"/>
</dbReference>
<comment type="caution">
    <text evidence="5">The sequence shown here is derived from an EMBL/GenBank/DDBJ whole genome shotgun (WGS) entry which is preliminary data.</text>
</comment>
<evidence type="ECO:0000256" key="1">
    <source>
        <dbReference type="ARBA" id="ARBA00006484"/>
    </source>
</evidence>
<dbReference type="Proteomes" id="UP001500383">
    <property type="component" value="Unassembled WGS sequence"/>
</dbReference>
<keyword evidence="6" id="KW-1185">Reference proteome</keyword>
<dbReference type="PRINTS" id="PR00081">
    <property type="entry name" value="GDHRDH"/>
</dbReference>
<dbReference type="InterPro" id="IPR057326">
    <property type="entry name" value="KR_dom"/>
</dbReference>
<dbReference type="PANTHER" id="PTHR42760">
    <property type="entry name" value="SHORT-CHAIN DEHYDROGENASES/REDUCTASES FAMILY MEMBER"/>
    <property type="match status" value="1"/>
</dbReference>
<organism evidence="5 6">
    <name type="scientific">Dietzia cercidiphylli</name>
    <dbReference type="NCBI Taxonomy" id="498199"/>
    <lineage>
        <taxon>Bacteria</taxon>
        <taxon>Bacillati</taxon>
        <taxon>Actinomycetota</taxon>
        <taxon>Actinomycetes</taxon>
        <taxon>Mycobacteriales</taxon>
        <taxon>Dietziaceae</taxon>
        <taxon>Dietzia</taxon>
    </lineage>
</organism>
<name>A0ABP4VA35_9ACTN</name>
<evidence type="ECO:0000259" key="4">
    <source>
        <dbReference type="SMART" id="SM00822"/>
    </source>
</evidence>
<feature type="region of interest" description="Disordered" evidence="3">
    <location>
        <begin position="1"/>
        <end position="34"/>
    </location>
</feature>
<dbReference type="InterPro" id="IPR002347">
    <property type="entry name" value="SDR_fam"/>
</dbReference>
<dbReference type="SMART" id="SM00822">
    <property type="entry name" value="PKS_KR"/>
    <property type="match status" value="1"/>
</dbReference>
<dbReference type="PRINTS" id="PR00080">
    <property type="entry name" value="SDRFAMILY"/>
</dbReference>
<evidence type="ECO:0000256" key="3">
    <source>
        <dbReference type="SAM" id="MobiDB-lite"/>
    </source>
</evidence>
<feature type="compositionally biased region" description="Pro residues" evidence="3">
    <location>
        <begin position="1"/>
        <end position="17"/>
    </location>
</feature>
<protein>
    <submittedName>
        <fullName evidence="5">Beta-ketoacyl-ACP reductase</fullName>
    </submittedName>
</protein>
<evidence type="ECO:0000313" key="6">
    <source>
        <dbReference type="Proteomes" id="UP001500383"/>
    </source>
</evidence>
<dbReference type="Gene3D" id="3.40.50.720">
    <property type="entry name" value="NAD(P)-binding Rossmann-like Domain"/>
    <property type="match status" value="1"/>
</dbReference>
<dbReference type="InterPro" id="IPR020904">
    <property type="entry name" value="Sc_DH/Rdtase_CS"/>
</dbReference>
<accession>A0ABP4VA35</accession>
<evidence type="ECO:0000313" key="5">
    <source>
        <dbReference type="EMBL" id="GAA1719146.1"/>
    </source>
</evidence>
<dbReference type="SUPFAM" id="SSF51735">
    <property type="entry name" value="NAD(P)-binding Rossmann-fold domains"/>
    <property type="match status" value="1"/>
</dbReference>
<dbReference type="InterPro" id="IPR036291">
    <property type="entry name" value="NAD(P)-bd_dom_sf"/>
</dbReference>
<dbReference type="PANTHER" id="PTHR42760:SF133">
    <property type="entry name" value="3-OXOACYL-[ACYL-CARRIER-PROTEIN] REDUCTASE"/>
    <property type="match status" value="1"/>
</dbReference>
<proteinExistence type="inferred from homology"/>
<feature type="domain" description="Ketoreductase" evidence="4">
    <location>
        <begin position="48"/>
        <end position="227"/>
    </location>
</feature>
<keyword evidence="2" id="KW-0560">Oxidoreductase</keyword>
<reference evidence="6" key="1">
    <citation type="journal article" date="2019" name="Int. J. Syst. Evol. Microbiol.">
        <title>The Global Catalogue of Microorganisms (GCM) 10K type strain sequencing project: providing services to taxonomists for standard genome sequencing and annotation.</title>
        <authorList>
            <consortium name="The Broad Institute Genomics Platform"/>
            <consortium name="The Broad Institute Genome Sequencing Center for Infectious Disease"/>
            <person name="Wu L."/>
            <person name="Ma J."/>
        </authorList>
    </citation>
    <scope>NUCLEOTIDE SEQUENCE [LARGE SCALE GENOMIC DNA]</scope>
    <source>
        <strain evidence="6">JCM 16002</strain>
    </source>
</reference>
<dbReference type="EMBL" id="BAAAQG010000021">
    <property type="protein sequence ID" value="GAA1719146.1"/>
    <property type="molecule type" value="Genomic_DNA"/>
</dbReference>
<comment type="similarity">
    <text evidence="1">Belongs to the short-chain dehydrogenases/reductases (SDR) family.</text>
</comment>
<gene>
    <name evidence="5" type="ORF">GCM10009831_31470</name>
</gene>
<dbReference type="PROSITE" id="PS00061">
    <property type="entry name" value="ADH_SHORT"/>
    <property type="match status" value="1"/>
</dbReference>
<sequence>MADPAPDAPAPDAPAPDAPARAVRGPVDPRTGPQAALPVLDRFRLDGRVAVITGASSGLGAGFARALSSAGATVVLAARRRERLDALAEELRAAGGTASTVACDVADPEACAAMVRSAMDSHGRIDVLVNNAGIGTAVPALKETPEQFRGVVDVNLHGAYWAAKECATVMEPGSSIVNVASVLGLTAGFAPQAAYSASKAAVLGLTRDLAAQWGSRRGIRVNALAPGYFASEMTDEIPETMLADITGRTIFGRLGLQPELDSALLFLASDASSFITGSTLTVDGGMTLH</sequence>
<evidence type="ECO:0000256" key="2">
    <source>
        <dbReference type="ARBA" id="ARBA00023002"/>
    </source>
</evidence>